<sequence length="178" mass="19114">MILTGSEIDAAIQTGEITIDPYDPARLSPNSYDWRLGGTIRVCAGALDAAVPTAFTEQSIPTTGLVLEPGLLYLGVTHERTGSEAYAQMLNGDRTIGSLGIWVHVSAPLGHQGHAIRWTLEIRAAKPVRIYPGMTFGKLVFLTAYGIPASYQQQPAKYAATDGIDISRLYEELPGGVL</sequence>
<dbReference type="InterPro" id="IPR036157">
    <property type="entry name" value="dUTPase-like_sf"/>
</dbReference>
<dbReference type="InterPro" id="IPR011962">
    <property type="entry name" value="dCTP_deaminase"/>
</dbReference>
<evidence type="ECO:0000313" key="3">
    <source>
        <dbReference type="Proteomes" id="UP000092598"/>
    </source>
</evidence>
<evidence type="ECO:0000256" key="1">
    <source>
        <dbReference type="ARBA" id="ARBA00023080"/>
    </source>
</evidence>
<name>A0A1B1MDR0_STRLN</name>
<dbReference type="OrthoDB" id="9780956at2"/>
<keyword evidence="3" id="KW-1185">Reference proteome</keyword>
<dbReference type="PANTHER" id="PTHR42680">
    <property type="entry name" value="DCTP DEAMINASE"/>
    <property type="match status" value="1"/>
</dbReference>
<dbReference type="GO" id="GO:0008829">
    <property type="term" value="F:dCTP deaminase activity"/>
    <property type="evidence" value="ECO:0007669"/>
    <property type="project" value="InterPro"/>
</dbReference>
<protein>
    <submittedName>
        <fullName evidence="2">Deoxycytidine triphosphate deaminase</fullName>
    </submittedName>
</protein>
<accession>A0A1B1MDR0</accession>
<keyword evidence="1" id="KW-0546">Nucleotide metabolism</keyword>
<dbReference type="AlphaFoldDB" id="A0A1B1MDR0"/>
<dbReference type="PANTHER" id="PTHR42680:SF3">
    <property type="entry name" value="DCTP DEAMINASE"/>
    <property type="match status" value="1"/>
</dbReference>
<dbReference type="GO" id="GO:0006229">
    <property type="term" value="P:dUTP biosynthetic process"/>
    <property type="evidence" value="ECO:0007669"/>
    <property type="project" value="InterPro"/>
</dbReference>
<dbReference type="SUPFAM" id="SSF51283">
    <property type="entry name" value="dUTPase-like"/>
    <property type="match status" value="1"/>
</dbReference>
<dbReference type="STRING" id="1915.SLINC_4542"/>
<organism evidence="2 3">
    <name type="scientific">Streptomyces lincolnensis</name>
    <dbReference type="NCBI Taxonomy" id="1915"/>
    <lineage>
        <taxon>Bacteria</taxon>
        <taxon>Bacillati</taxon>
        <taxon>Actinomycetota</taxon>
        <taxon>Actinomycetes</taxon>
        <taxon>Kitasatosporales</taxon>
        <taxon>Streptomycetaceae</taxon>
        <taxon>Streptomyces</taxon>
    </lineage>
</organism>
<proteinExistence type="predicted"/>
<dbReference type="Pfam" id="PF22769">
    <property type="entry name" value="DCD"/>
    <property type="match status" value="1"/>
</dbReference>
<dbReference type="GO" id="GO:0015949">
    <property type="term" value="P:nucleobase-containing small molecule interconversion"/>
    <property type="evidence" value="ECO:0007669"/>
    <property type="project" value="TreeGrafter"/>
</dbReference>
<gene>
    <name evidence="2" type="ORF">SLINC_4542</name>
</gene>
<dbReference type="KEGG" id="sls:SLINC_4542"/>
<dbReference type="Proteomes" id="UP000092598">
    <property type="component" value="Chromosome"/>
</dbReference>
<dbReference type="PATRIC" id="fig|1915.4.peg.5037"/>
<dbReference type="Gene3D" id="2.70.40.10">
    <property type="match status" value="1"/>
</dbReference>
<dbReference type="EMBL" id="CP016438">
    <property type="protein sequence ID" value="ANS66766.1"/>
    <property type="molecule type" value="Genomic_DNA"/>
</dbReference>
<evidence type="ECO:0000313" key="2">
    <source>
        <dbReference type="EMBL" id="ANS66766.1"/>
    </source>
</evidence>
<dbReference type="RefSeq" id="WP_067436890.1">
    <property type="nucleotide sequence ID" value="NZ_CP016438.1"/>
</dbReference>
<reference evidence="2 3" key="1">
    <citation type="submission" date="2016-07" db="EMBL/GenBank/DDBJ databases">
        <title>Enhancement of antibiotic productionsby engineered nitrateutilization in actinobacteria.</title>
        <authorList>
            <person name="Meng S.C."/>
        </authorList>
    </citation>
    <scope>NUCLEOTIDE SEQUENCE [LARGE SCALE GENOMIC DNA]</scope>
    <source>
        <strain evidence="2 3">NRRL 2936</strain>
    </source>
</reference>